<feature type="compositionally biased region" description="Basic and acidic residues" evidence="1">
    <location>
        <begin position="51"/>
        <end position="65"/>
    </location>
</feature>
<dbReference type="InParanoid" id="A0A0H2S698"/>
<feature type="compositionally biased region" description="Basic and acidic residues" evidence="1">
    <location>
        <begin position="191"/>
        <end position="200"/>
    </location>
</feature>
<feature type="transmembrane region" description="Helical" evidence="2">
    <location>
        <begin position="333"/>
        <end position="359"/>
    </location>
</feature>
<evidence type="ECO:0000256" key="2">
    <source>
        <dbReference type="SAM" id="Phobius"/>
    </source>
</evidence>
<feature type="transmembrane region" description="Helical" evidence="2">
    <location>
        <begin position="292"/>
        <end position="313"/>
    </location>
</feature>
<reference evidence="3 4" key="1">
    <citation type="submission" date="2015-04" db="EMBL/GenBank/DDBJ databases">
        <title>Complete genome sequence of Schizopora paradoxa KUC8140, a cosmopolitan wood degrader in East Asia.</title>
        <authorList>
            <consortium name="DOE Joint Genome Institute"/>
            <person name="Min B."/>
            <person name="Park H."/>
            <person name="Jang Y."/>
            <person name="Kim J.-J."/>
            <person name="Kim K.H."/>
            <person name="Pangilinan J."/>
            <person name="Lipzen A."/>
            <person name="Riley R."/>
            <person name="Grigoriev I.V."/>
            <person name="Spatafora J.W."/>
            <person name="Choi I.-G."/>
        </authorList>
    </citation>
    <scope>NUCLEOTIDE SEQUENCE [LARGE SCALE GENOMIC DNA]</scope>
    <source>
        <strain evidence="3 4">KUC8140</strain>
    </source>
</reference>
<evidence type="ECO:0000313" key="4">
    <source>
        <dbReference type="Proteomes" id="UP000053477"/>
    </source>
</evidence>
<feature type="region of interest" description="Disordered" evidence="1">
    <location>
        <begin position="1"/>
        <end position="88"/>
    </location>
</feature>
<feature type="region of interest" description="Disordered" evidence="1">
    <location>
        <begin position="153"/>
        <end position="230"/>
    </location>
</feature>
<feature type="compositionally biased region" description="Basic and acidic residues" evidence="1">
    <location>
        <begin position="26"/>
        <end position="44"/>
    </location>
</feature>
<keyword evidence="2" id="KW-0472">Membrane</keyword>
<feature type="compositionally biased region" description="Polar residues" evidence="1">
    <location>
        <begin position="181"/>
        <end position="190"/>
    </location>
</feature>
<feature type="compositionally biased region" description="Polar residues" evidence="1">
    <location>
        <begin position="68"/>
        <end position="78"/>
    </location>
</feature>
<sequence length="465" mass="51305">MSHIEQQSVEDSDERTSLGVPLPLGDHIRDIGSGHHQDERKDADNLNAGNDHAERGDEEQHRVVQEEGQLQTEQTDANRQLEEATAPQRRMYDRQLVLNAERRALYADRRAADAEQRAVDAEQRAVDAEQNRLYFEQQRLDAMQRSLDAVYDKRSVDDEKNHSRGSIREDRGTGQHVTFLPNPTRNGDTTSLDHGKEENGKISNPPPPPEVMERHTSYENAPNNPGTSNISGSSNNYYGVYGMPPGFQGSPAVVGALRAVQTVGPDTVNRLITRILMHFFVFHRSNDDLKDIGGACAVVSTFVALVAIGLLSYTNDIFSDKIARQPSDSAAPVSDVAVTALFFTAVILSIAAAMEFTILQLTVTRMPRSRPVGGGYGGYGGYGEYGARRSRRMISTGNVNGNIERMMASFCFTLLFLSWATLFAGILTFIWSNESHAVKIATTVVFGTLCLLPILHVSVFISSFE</sequence>
<keyword evidence="2" id="KW-1133">Transmembrane helix</keyword>
<proteinExistence type="predicted"/>
<dbReference type="Proteomes" id="UP000053477">
    <property type="component" value="Unassembled WGS sequence"/>
</dbReference>
<feature type="transmembrane region" description="Helical" evidence="2">
    <location>
        <begin position="410"/>
        <end position="431"/>
    </location>
</feature>
<organism evidence="3 4">
    <name type="scientific">Schizopora paradoxa</name>
    <dbReference type="NCBI Taxonomy" id="27342"/>
    <lineage>
        <taxon>Eukaryota</taxon>
        <taxon>Fungi</taxon>
        <taxon>Dikarya</taxon>
        <taxon>Basidiomycota</taxon>
        <taxon>Agaricomycotina</taxon>
        <taxon>Agaricomycetes</taxon>
        <taxon>Hymenochaetales</taxon>
        <taxon>Schizoporaceae</taxon>
        <taxon>Schizopora</taxon>
    </lineage>
</organism>
<name>A0A0H2S698_9AGAM</name>
<feature type="compositionally biased region" description="Basic and acidic residues" evidence="1">
    <location>
        <begin position="153"/>
        <end position="173"/>
    </location>
</feature>
<evidence type="ECO:0000256" key="1">
    <source>
        <dbReference type="SAM" id="MobiDB-lite"/>
    </source>
</evidence>
<protein>
    <submittedName>
        <fullName evidence="3">Uncharacterized protein</fullName>
    </submittedName>
</protein>
<accession>A0A0H2S698</accession>
<dbReference type="EMBL" id="KQ085886">
    <property type="protein sequence ID" value="KLO19424.1"/>
    <property type="molecule type" value="Genomic_DNA"/>
</dbReference>
<evidence type="ECO:0000313" key="3">
    <source>
        <dbReference type="EMBL" id="KLO19424.1"/>
    </source>
</evidence>
<feature type="transmembrane region" description="Helical" evidence="2">
    <location>
        <begin position="437"/>
        <end position="461"/>
    </location>
</feature>
<gene>
    <name evidence="3" type="ORF">SCHPADRAFT_61037</name>
</gene>
<keyword evidence="2" id="KW-0812">Transmembrane</keyword>
<keyword evidence="4" id="KW-1185">Reference proteome</keyword>
<dbReference type="AlphaFoldDB" id="A0A0H2S698"/>